<dbReference type="STRING" id="551996.SAMN05192573_1119"/>
<dbReference type="Proteomes" id="UP000199705">
    <property type="component" value="Unassembled WGS sequence"/>
</dbReference>
<dbReference type="RefSeq" id="WP_091171023.1">
    <property type="nucleotide sequence ID" value="NZ_FNCG01000011.1"/>
</dbReference>
<keyword evidence="1" id="KW-0812">Transmembrane</keyword>
<feature type="transmembrane region" description="Helical" evidence="1">
    <location>
        <begin position="7"/>
        <end position="32"/>
    </location>
</feature>
<evidence type="ECO:0000313" key="3">
    <source>
        <dbReference type="Proteomes" id="UP000199705"/>
    </source>
</evidence>
<reference evidence="3" key="1">
    <citation type="submission" date="2016-10" db="EMBL/GenBank/DDBJ databases">
        <authorList>
            <person name="Varghese N."/>
            <person name="Submissions S."/>
        </authorList>
    </citation>
    <scope>NUCLEOTIDE SEQUENCE [LARGE SCALE GENOMIC DNA]</scope>
    <source>
        <strain evidence="3">Gh-67</strain>
    </source>
</reference>
<gene>
    <name evidence="2" type="ORF">SAMN05192573_1119</name>
</gene>
<sequence length="59" mass="6702">MKLIKSNIAYIVIASLIVVYFTFDAFNGIAFWQSNDVERNAGYHGTVAHSGYGVRFYHK</sequence>
<evidence type="ECO:0000313" key="2">
    <source>
        <dbReference type="EMBL" id="SDH60396.1"/>
    </source>
</evidence>
<keyword evidence="1" id="KW-1133">Transmembrane helix</keyword>
<organism evidence="2 3">
    <name type="scientific">Mucilaginibacter gossypii</name>
    <dbReference type="NCBI Taxonomy" id="551996"/>
    <lineage>
        <taxon>Bacteria</taxon>
        <taxon>Pseudomonadati</taxon>
        <taxon>Bacteroidota</taxon>
        <taxon>Sphingobacteriia</taxon>
        <taxon>Sphingobacteriales</taxon>
        <taxon>Sphingobacteriaceae</taxon>
        <taxon>Mucilaginibacter</taxon>
    </lineage>
</organism>
<keyword evidence="1" id="KW-0472">Membrane</keyword>
<evidence type="ECO:0000256" key="1">
    <source>
        <dbReference type="SAM" id="Phobius"/>
    </source>
</evidence>
<keyword evidence="3" id="KW-1185">Reference proteome</keyword>
<dbReference type="AlphaFoldDB" id="A0A1G8DRS4"/>
<protein>
    <submittedName>
        <fullName evidence="2">Uncharacterized protein</fullName>
    </submittedName>
</protein>
<dbReference type="EMBL" id="FNCG01000011">
    <property type="protein sequence ID" value="SDH60396.1"/>
    <property type="molecule type" value="Genomic_DNA"/>
</dbReference>
<accession>A0A1G8DRS4</accession>
<proteinExistence type="predicted"/>
<name>A0A1G8DRS4_9SPHI</name>